<keyword evidence="2" id="KW-1003">Cell membrane</keyword>
<keyword evidence="3 7" id="KW-0812">Transmembrane</keyword>
<reference evidence="8 9" key="1">
    <citation type="submission" date="2019-02" db="EMBL/GenBank/DDBJ databases">
        <title>Sequencing the genomes of 1000 actinobacteria strains.</title>
        <authorList>
            <person name="Klenk H.-P."/>
        </authorList>
    </citation>
    <scope>NUCLEOTIDE SEQUENCE [LARGE SCALE GENOMIC DNA]</scope>
    <source>
        <strain evidence="8 9">DSM 45779</strain>
    </source>
</reference>
<accession>A0A4Q7UW47</accession>
<comment type="caution">
    <text evidence="8">The sequence shown here is derived from an EMBL/GenBank/DDBJ whole genome shotgun (WGS) entry which is preliminary data.</text>
</comment>
<dbReference type="Proteomes" id="UP000291591">
    <property type="component" value="Unassembled WGS sequence"/>
</dbReference>
<feature type="transmembrane region" description="Helical" evidence="7">
    <location>
        <begin position="75"/>
        <end position="97"/>
    </location>
</feature>
<evidence type="ECO:0000256" key="7">
    <source>
        <dbReference type="SAM" id="Phobius"/>
    </source>
</evidence>
<evidence type="ECO:0000313" key="9">
    <source>
        <dbReference type="Proteomes" id="UP000291591"/>
    </source>
</evidence>
<feature type="transmembrane region" description="Helical" evidence="7">
    <location>
        <begin position="12"/>
        <end position="36"/>
    </location>
</feature>
<dbReference type="GO" id="GO:0005886">
    <property type="term" value="C:plasma membrane"/>
    <property type="evidence" value="ECO:0007669"/>
    <property type="project" value="UniProtKB-SubCell"/>
</dbReference>
<dbReference type="Pfam" id="PF09678">
    <property type="entry name" value="Caa3_CtaG"/>
    <property type="match status" value="1"/>
</dbReference>
<evidence type="ECO:0000256" key="4">
    <source>
        <dbReference type="ARBA" id="ARBA00022989"/>
    </source>
</evidence>
<protein>
    <submittedName>
        <fullName evidence="8">Putative copper resistance protein D</fullName>
    </submittedName>
</protein>
<dbReference type="OrthoDB" id="5241646at2"/>
<evidence type="ECO:0000256" key="2">
    <source>
        <dbReference type="ARBA" id="ARBA00022475"/>
    </source>
</evidence>
<keyword evidence="4 7" id="KW-1133">Transmembrane helix</keyword>
<dbReference type="EMBL" id="SHKL01000001">
    <property type="protein sequence ID" value="RZT86056.1"/>
    <property type="molecule type" value="Genomic_DNA"/>
</dbReference>
<gene>
    <name evidence="8" type="ORF">EV383_2944</name>
</gene>
<sequence length="354" mass="37649">MSLAEPGLLDLVTAWTFTPLGDLLIVLGVLAYAFGVHRVHARGGTWPIARSVAAGGAVVALVAGLNSAMAVYGHVLFWVHMLQHLMLIMVVPVLLVWAQPIRLASDAGGSRIVDAVLRNPAVRFVTHPVVTMAFYAAVLVLTHLTAFQAEMPTTPWMHEFELVIYLVSGYLFFLPLAGDERTPWDVPYALRLAVLAVGMGADTLVGIALMLTGHPIADFSMMRGAWGLDAISDQHTAGGIMWALGDGLMMLLMIVIGVRWGVARPEKQTMGRWLEGARSRELLDDDTDRADASVDDDEDALARYNARLAALHGIDRGPAVRTGGDTGTSVTTARHGGGAGNVDEPGPSTSGGGT</sequence>
<organism evidence="8 9">
    <name type="scientific">Pseudonocardia sediminis</name>
    <dbReference type="NCBI Taxonomy" id="1397368"/>
    <lineage>
        <taxon>Bacteria</taxon>
        <taxon>Bacillati</taxon>
        <taxon>Actinomycetota</taxon>
        <taxon>Actinomycetes</taxon>
        <taxon>Pseudonocardiales</taxon>
        <taxon>Pseudonocardiaceae</taxon>
        <taxon>Pseudonocardia</taxon>
    </lineage>
</organism>
<feature type="transmembrane region" description="Helical" evidence="7">
    <location>
        <begin position="190"/>
        <end position="217"/>
    </location>
</feature>
<comment type="subcellular location">
    <subcellularLocation>
        <location evidence="1">Cell membrane</location>
        <topology evidence="1">Multi-pass membrane protein</topology>
    </subcellularLocation>
</comment>
<feature type="region of interest" description="Disordered" evidence="6">
    <location>
        <begin position="318"/>
        <end position="354"/>
    </location>
</feature>
<evidence type="ECO:0000313" key="8">
    <source>
        <dbReference type="EMBL" id="RZT86056.1"/>
    </source>
</evidence>
<feature type="transmembrane region" description="Helical" evidence="7">
    <location>
        <begin position="48"/>
        <end position="69"/>
    </location>
</feature>
<evidence type="ECO:0000256" key="3">
    <source>
        <dbReference type="ARBA" id="ARBA00022692"/>
    </source>
</evidence>
<name>A0A4Q7UW47_PSEST</name>
<proteinExistence type="predicted"/>
<evidence type="ECO:0000256" key="5">
    <source>
        <dbReference type="ARBA" id="ARBA00023136"/>
    </source>
</evidence>
<feature type="transmembrane region" description="Helical" evidence="7">
    <location>
        <begin position="237"/>
        <end position="262"/>
    </location>
</feature>
<dbReference type="InterPro" id="IPR019108">
    <property type="entry name" value="Caa3_assmbl_CtaG-rel"/>
</dbReference>
<feature type="transmembrane region" description="Helical" evidence="7">
    <location>
        <begin position="121"/>
        <end position="142"/>
    </location>
</feature>
<keyword evidence="9" id="KW-1185">Reference proteome</keyword>
<keyword evidence="5 7" id="KW-0472">Membrane</keyword>
<dbReference type="RefSeq" id="WP_130290420.1">
    <property type="nucleotide sequence ID" value="NZ_SHKL01000001.1"/>
</dbReference>
<evidence type="ECO:0000256" key="6">
    <source>
        <dbReference type="SAM" id="MobiDB-lite"/>
    </source>
</evidence>
<dbReference type="AlphaFoldDB" id="A0A4Q7UW47"/>
<feature type="transmembrane region" description="Helical" evidence="7">
    <location>
        <begin position="162"/>
        <end position="178"/>
    </location>
</feature>
<evidence type="ECO:0000256" key="1">
    <source>
        <dbReference type="ARBA" id="ARBA00004651"/>
    </source>
</evidence>